<dbReference type="Proteomes" id="UP001150924">
    <property type="component" value="Unassembled WGS sequence"/>
</dbReference>
<comment type="catalytic activity">
    <reaction evidence="1">
        <text>ATP + protein L-histidine = ADP + protein N-phospho-L-histidine.</text>
        <dbReference type="EC" id="2.7.13.3"/>
    </reaction>
</comment>
<dbReference type="PRINTS" id="PR00344">
    <property type="entry name" value="BCTRLSENSOR"/>
</dbReference>
<dbReference type="GO" id="GO:0005886">
    <property type="term" value="C:plasma membrane"/>
    <property type="evidence" value="ECO:0007669"/>
    <property type="project" value="TreeGrafter"/>
</dbReference>
<dbReference type="GO" id="GO:0000155">
    <property type="term" value="F:phosphorelay sensor kinase activity"/>
    <property type="evidence" value="ECO:0007669"/>
    <property type="project" value="TreeGrafter"/>
</dbReference>
<dbReference type="SMART" id="SM00387">
    <property type="entry name" value="HATPase_c"/>
    <property type="match status" value="1"/>
</dbReference>
<dbReference type="Gene3D" id="3.30.565.10">
    <property type="entry name" value="Histidine kinase-like ATPase, C-terminal domain"/>
    <property type="match status" value="1"/>
</dbReference>
<keyword evidence="5" id="KW-1185">Reference proteome</keyword>
<dbReference type="Pfam" id="PF02518">
    <property type="entry name" value="HATPase_c"/>
    <property type="match status" value="1"/>
</dbReference>
<comment type="caution">
    <text evidence="4">The sequence shown here is derived from an EMBL/GenBank/DDBJ whole genome shotgun (WGS) entry which is preliminary data.</text>
</comment>
<evidence type="ECO:0000256" key="1">
    <source>
        <dbReference type="ARBA" id="ARBA00000085"/>
    </source>
</evidence>
<dbReference type="CDD" id="cd00075">
    <property type="entry name" value="HATPase"/>
    <property type="match status" value="1"/>
</dbReference>
<reference evidence="4" key="1">
    <citation type="submission" date="2022-11" db="EMBL/GenBank/DDBJ databases">
        <title>Minimal conservation of predation-associated metabolite biosynthetic gene clusters underscores biosynthetic potential of Myxococcota including descriptions for ten novel species: Archangium lansinium sp. nov., Myxococcus landrumus sp. nov., Nannocystis bai.</title>
        <authorList>
            <person name="Ahearne A."/>
            <person name="Stevens C."/>
            <person name="Phillips K."/>
        </authorList>
    </citation>
    <scope>NUCLEOTIDE SEQUENCE</scope>
    <source>
        <strain evidence="4">Na p29</strain>
    </source>
</reference>
<dbReference type="PROSITE" id="PS50109">
    <property type="entry name" value="HIS_KIN"/>
    <property type="match status" value="1"/>
</dbReference>
<feature type="domain" description="Histidine kinase" evidence="3">
    <location>
        <begin position="1"/>
        <end position="101"/>
    </location>
</feature>
<dbReference type="InterPro" id="IPR004358">
    <property type="entry name" value="Sig_transdc_His_kin-like_C"/>
</dbReference>
<dbReference type="InterPro" id="IPR036890">
    <property type="entry name" value="HATPase_C_sf"/>
</dbReference>
<dbReference type="EC" id="2.7.13.3" evidence="2"/>
<dbReference type="GO" id="GO:0005524">
    <property type="term" value="F:ATP binding"/>
    <property type="evidence" value="ECO:0007669"/>
    <property type="project" value="UniProtKB-KW"/>
</dbReference>
<evidence type="ECO:0000313" key="5">
    <source>
        <dbReference type="Proteomes" id="UP001150924"/>
    </source>
</evidence>
<dbReference type="InterPro" id="IPR052023">
    <property type="entry name" value="Histidine_kinase_KdpD"/>
</dbReference>
<dbReference type="PANTHER" id="PTHR45569">
    <property type="entry name" value="SENSOR PROTEIN KDPD"/>
    <property type="match status" value="1"/>
</dbReference>
<sequence>MLNLLENAAKYTPPGSPIDVSARVLGANMVVEVADRGEGIPAGQEERIFDKFVRVGGARQGGFGLGLAICRAIAVAHGGTCVAQNRPQGGAVFRVTLPLGEDTRTSDATVRQGATT</sequence>
<keyword evidence="4" id="KW-0547">Nucleotide-binding</keyword>
<proteinExistence type="predicted"/>
<organism evidence="4 5">
    <name type="scientific">Nannocystis pusilla</name>
    <dbReference type="NCBI Taxonomy" id="889268"/>
    <lineage>
        <taxon>Bacteria</taxon>
        <taxon>Pseudomonadati</taxon>
        <taxon>Myxococcota</taxon>
        <taxon>Polyangia</taxon>
        <taxon>Nannocystales</taxon>
        <taxon>Nannocystaceae</taxon>
        <taxon>Nannocystis</taxon>
    </lineage>
</organism>
<protein>
    <recommendedName>
        <fullName evidence="2">histidine kinase</fullName>
        <ecNumber evidence="2">2.7.13.3</ecNumber>
    </recommendedName>
</protein>
<gene>
    <name evidence="4" type="ORF">OV079_03455</name>
</gene>
<dbReference type="InterPro" id="IPR005467">
    <property type="entry name" value="His_kinase_dom"/>
</dbReference>
<dbReference type="AlphaFoldDB" id="A0A9X3EIA9"/>
<dbReference type="EMBL" id="JAPNKE010000002">
    <property type="protein sequence ID" value="MCY1004639.1"/>
    <property type="molecule type" value="Genomic_DNA"/>
</dbReference>
<dbReference type="InterPro" id="IPR003594">
    <property type="entry name" value="HATPase_dom"/>
</dbReference>
<name>A0A9X3EIA9_9BACT</name>
<evidence type="ECO:0000259" key="3">
    <source>
        <dbReference type="PROSITE" id="PS50109"/>
    </source>
</evidence>
<keyword evidence="4" id="KW-0067">ATP-binding</keyword>
<evidence type="ECO:0000256" key="2">
    <source>
        <dbReference type="ARBA" id="ARBA00012438"/>
    </source>
</evidence>
<dbReference type="PANTHER" id="PTHR45569:SF1">
    <property type="entry name" value="SENSOR PROTEIN KDPD"/>
    <property type="match status" value="1"/>
</dbReference>
<accession>A0A9X3EIA9</accession>
<evidence type="ECO:0000313" key="4">
    <source>
        <dbReference type="EMBL" id="MCY1004639.1"/>
    </source>
</evidence>
<dbReference type="SUPFAM" id="SSF55874">
    <property type="entry name" value="ATPase domain of HSP90 chaperone/DNA topoisomerase II/histidine kinase"/>
    <property type="match status" value="1"/>
</dbReference>